<comment type="caution">
    <text evidence="1">The sequence shown here is derived from an EMBL/GenBank/DDBJ whole genome shotgun (WGS) entry which is preliminary data.</text>
</comment>
<protein>
    <submittedName>
        <fullName evidence="1">Uncharacterized protein</fullName>
    </submittedName>
</protein>
<dbReference type="Proteomes" id="UP001168877">
    <property type="component" value="Unassembled WGS sequence"/>
</dbReference>
<sequence length="174" mass="20242">MSMSSEDKIIELLQDAIDSQPEIAQNFNDNMSPSWLDQSIETTFGRNLNNSYNQDWRMHQDFSMSYDETNGFEKPTSSCQPMFKPFEKEKKEWLKVCENVLHNNRVVMGALYRGTLESWIAYKPCWDRPDGCSRTEELYPRGMNGGMRCTRIIQRGAQYGGTLSQVLGMKNRVW</sequence>
<gene>
    <name evidence="1" type="ORF">LWI29_030604</name>
</gene>
<name>A0AA39TFD7_ACESA</name>
<organism evidence="1 2">
    <name type="scientific">Acer saccharum</name>
    <name type="common">Sugar maple</name>
    <dbReference type="NCBI Taxonomy" id="4024"/>
    <lineage>
        <taxon>Eukaryota</taxon>
        <taxon>Viridiplantae</taxon>
        <taxon>Streptophyta</taxon>
        <taxon>Embryophyta</taxon>
        <taxon>Tracheophyta</taxon>
        <taxon>Spermatophyta</taxon>
        <taxon>Magnoliopsida</taxon>
        <taxon>eudicotyledons</taxon>
        <taxon>Gunneridae</taxon>
        <taxon>Pentapetalae</taxon>
        <taxon>rosids</taxon>
        <taxon>malvids</taxon>
        <taxon>Sapindales</taxon>
        <taxon>Sapindaceae</taxon>
        <taxon>Hippocastanoideae</taxon>
        <taxon>Acereae</taxon>
        <taxon>Acer</taxon>
    </lineage>
</organism>
<evidence type="ECO:0000313" key="1">
    <source>
        <dbReference type="EMBL" id="KAK0605777.1"/>
    </source>
</evidence>
<evidence type="ECO:0000313" key="2">
    <source>
        <dbReference type="Proteomes" id="UP001168877"/>
    </source>
</evidence>
<reference evidence="1" key="1">
    <citation type="journal article" date="2022" name="Plant J.">
        <title>Strategies of tolerance reflected in two North American maple genomes.</title>
        <authorList>
            <person name="McEvoy S.L."/>
            <person name="Sezen U.U."/>
            <person name="Trouern-Trend A."/>
            <person name="McMahon S.M."/>
            <person name="Schaberg P.G."/>
            <person name="Yang J."/>
            <person name="Wegrzyn J.L."/>
            <person name="Swenson N.G."/>
        </authorList>
    </citation>
    <scope>NUCLEOTIDE SEQUENCE</scope>
    <source>
        <strain evidence="1">NS2018</strain>
    </source>
</reference>
<accession>A0AA39TFD7</accession>
<reference evidence="1" key="2">
    <citation type="submission" date="2023-06" db="EMBL/GenBank/DDBJ databases">
        <authorList>
            <person name="Swenson N.G."/>
            <person name="Wegrzyn J.L."/>
            <person name="Mcevoy S.L."/>
        </authorList>
    </citation>
    <scope>NUCLEOTIDE SEQUENCE</scope>
    <source>
        <strain evidence="1">NS2018</strain>
        <tissue evidence="1">Leaf</tissue>
    </source>
</reference>
<dbReference type="AlphaFoldDB" id="A0AA39TFD7"/>
<dbReference type="EMBL" id="JAUESC010000002">
    <property type="protein sequence ID" value="KAK0605777.1"/>
    <property type="molecule type" value="Genomic_DNA"/>
</dbReference>
<keyword evidence="2" id="KW-1185">Reference proteome</keyword>
<proteinExistence type="predicted"/>